<evidence type="ECO:0000313" key="2">
    <source>
        <dbReference type="EMBL" id="PON33217.1"/>
    </source>
</evidence>
<dbReference type="EMBL" id="JXTB01000748">
    <property type="protein sequence ID" value="PON33217.1"/>
    <property type="molecule type" value="Genomic_DNA"/>
</dbReference>
<dbReference type="AlphaFoldDB" id="A0A2P5A9K0"/>
<feature type="chain" id="PRO_5015157364" evidence="1">
    <location>
        <begin position="28"/>
        <end position="99"/>
    </location>
</feature>
<evidence type="ECO:0000256" key="1">
    <source>
        <dbReference type="SAM" id="SignalP"/>
    </source>
</evidence>
<keyword evidence="3" id="KW-1185">Reference proteome</keyword>
<sequence>MVYNYKLVHFFSLMLLVFFVILHTTESTMIPYFLKDQRPCKDDEACAVHCKQKIRPRTTKALCLKQVAWKDSFCVCWVNNMYIIPNNELEPMTSHYWSL</sequence>
<protein>
    <submittedName>
        <fullName evidence="2">Uncharacterized protein</fullName>
    </submittedName>
</protein>
<proteinExistence type="predicted"/>
<organism evidence="2 3">
    <name type="scientific">Parasponia andersonii</name>
    <name type="common">Sponia andersonii</name>
    <dbReference type="NCBI Taxonomy" id="3476"/>
    <lineage>
        <taxon>Eukaryota</taxon>
        <taxon>Viridiplantae</taxon>
        <taxon>Streptophyta</taxon>
        <taxon>Embryophyta</taxon>
        <taxon>Tracheophyta</taxon>
        <taxon>Spermatophyta</taxon>
        <taxon>Magnoliopsida</taxon>
        <taxon>eudicotyledons</taxon>
        <taxon>Gunneridae</taxon>
        <taxon>Pentapetalae</taxon>
        <taxon>rosids</taxon>
        <taxon>fabids</taxon>
        <taxon>Rosales</taxon>
        <taxon>Cannabaceae</taxon>
        <taxon>Parasponia</taxon>
    </lineage>
</organism>
<feature type="signal peptide" evidence="1">
    <location>
        <begin position="1"/>
        <end position="27"/>
    </location>
</feature>
<comment type="caution">
    <text evidence="2">The sequence shown here is derived from an EMBL/GenBank/DDBJ whole genome shotgun (WGS) entry which is preliminary data.</text>
</comment>
<name>A0A2P5A9K0_PARAD</name>
<accession>A0A2P5A9K0</accession>
<keyword evidence="1" id="KW-0732">Signal</keyword>
<evidence type="ECO:0000313" key="3">
    <source>
        <dbReference type="Proteomes" id="UP000237105"/>
    </source>
</evidence>
<dbReference type="Proteomes" id="UP000237105">
    <property type="component" value="Unassembled WGS sequence"/>
</dbReference>
<reference evidence="3" key="1">
    <citation type="submission" date="2016-06" db="EMBL/GenBank/DDBJ databases">
        <title>Parallel loss of symbiosis genes in relatives of nitrogen-fixing non-legume Parasponia.</title>
        <authorList>
            <person name="Van Velzen R."/>
            <person name="Holmer R."/>
            <person name="Bu F."/>
            <person name="Rutten L."/>
            <person name="Van Zeijl A."/>
            <person name="Liu W."/>
            <person name="Santuari L."/>
            <person name="Cao Q."/>
            <person name="Sharma T."/>
            <person name="Shen D."/>
            <person name="Roswanjaya Y."/>
            <person name="Wardhani T."/>
            <person name="Kalhor M.S."/>
            <person name="Jansen J."/>
            <person name="Van den Hoogen J."/>
            <person name="Gungor B."/>
            <person name="Hartog M."/>
            <person name="Hontelez J."/>
            <person name="Verver J."/>
            <person name="Yang W.-C."/>
            <person name="Schijlen E."/>
            <person name="Repin R."/>
            <person name="Schilthuizen M."/>
            <person name="Schranz E."/>
            <person name="Heidstra R."/>
            <person name="Miyata K."/>
            <person name="Fedorova E."/>
            <person name="Kohlen W."/>
            <person name="Bisseling T."/>
            <person name="Smit S."/>
            <person name="Geurts R."/>
        </authorList>
    </citation>
    <scope>NUCLEOTIDE SEQUENCE [LARGE SCALE GENOMIC DNA]</scope>
    <source>
        <strain evidence="3">cv. WU1-14</strain>
    </source>
</reference>
<gene>
    <name evidence="2" type="ORF">PanWU01x14_354590</name>
</gene>